<reference evidence="3 4" key="1">
    <citation type="submission" date="2018-07" db="EMBL/GenBank/DDBJ databases">
        <title>Pedobacter sp. nov., isolated from soil.</title>
        <authorList>
            <person name="Zhou L.Y."/>
            <person name="Du Z.J."/>
        </authorList>
    </citation>
    <scope>NUCLEOTIDE SEQUENCE [LARGE SCALE GENOMIC DNA]</scope>
    <source>
        <strain evidence="3 4">JDX94</strain>
    </source>
</reference>
<proteinExistence type="predicted"/>
<feature type="compositionally biased region" description="Basic residues" evidence="2">
    <location>
        <begin position="136"/>
        <end position="151"/>
    </location>
</feature>
<evidence type="ECO:0000256" key="2">
    <source>
        <dbReference type="SAM" id="MobiDB-lite"/>
    </source>
</evidence>
<organism evidence="3 4">
    <name type="scientific">Pedobacter chinensis</name>
    <dbReference type="NCBI Taxonomy" id="2282421"/>
    <lineage>
        <taxon>Bacteria</taxon>
        <taxon>Pseudomonadati</taxon>
        <taxon>Bacteroidota</taxon>
        <taxon>Sphingobacteriia</taxon>
        <taxon>Sphingobacteriales</taxon>
        <taxon>Sphingobacteriaceae</taxon>
        <taxon>Pedobacter</taxon>
    </lineage>
</organism>
<comment type="caution">
    <text evidence="3">The sequence shown here is derived from an EMBL/GenBank/DDBJ whole genome shotgun (WGS) entry which is preliminary data.</text>
</comment>
<protein>
    <submittedName>
        <fullName evidence="3">Uncharacterized protein</fullName>
    </submittedName>
</protein>
<feature type="repeat" description="TPR" evidence="1">
    <location>
        <begin position="9"/>
        <end position="42"/>
    </location>
</feature>
<dbReference type="SUPFAM" id="SSF48452">
    <property type="entry name" value="TPR-like"/>
    <property type="match status" value="1"/>
</dbReference>
<dbReference type="RefSeq" id="WP_115404274.1">
    <property type="nucleotide sequence ID" value="NZ_QPKV01000008.1"/>
</dbReference>
<feature type="compositionally biased region" description="Basic residues" evidence="2">
    <location>
        <begin position="161"/>
        <end position="170"/>
    </location>
</feature>
<dbReference type="EMBL" id="QPKV01000008">
    <property type="protein sequence ID" value="RDC55163.1"/>
    <property type="molecule type" value="Genomic_DNA"/>
</dbReference>
<feature type="region of interest" description="Disordered" evidence="2">
    <location>
        <begin position="136"/>
        <end position="170"/>
    </location>
</feature>
<dbReference type="InterPro" id="IPR019734">
    <property type="entry name" value="TPR_rpt"/>
</dbReference>
<dbReference type="Gene3D" id="1.25.40.10">
    <property type="entry name" value="Tetratricopeptide repeat domain"/>
    <property type="match status" value="1"/>
</dbReference>
<evidence type="ECO:0000313" key="4">
    <source>
        <dbReference type="Proteomes" id="UP000253961"/>
    </source>
</evidence>
<dbReference type="InterPro" id="IPR011990">
    <property type="entry name" value="TPR-like_helical_dom_sf"/>
</dbReference>
<dbReference type="OrthoDB" id="679100at2"/>
<dbReference type="PROSITE" id="PS50005">
    <property type="entry name" value="TPR"/>
    <property type="match status" value="1"/>
</dbReference>
<evidence type="ECO:0000256" key="1">
    <source>
        <dbReference type="PROSITE-ProRule" id="PRU00339"/>
    </source>
</evidence>
<name>A0A369PRK8_9SPHI</name>
<keyword evidence="4" id="KW-1185">Reference proteome</keyword>
<keyword evidence="1" id="KW-0802">TPR repeat</keyword>
<dbReference type="Proteomes" id="UP000253961">
    <property type="component" value="Unassembled WGS sequence"/>
</dbReference>
<accession>A0A369PRK8</accession>
<gene>
    <name evidence="3" type="ORF">DU508_18615</name>
</gene>
<dbReference type="AlphaFoldDB" id="A0A369PRK8"/>
<sequence length="170" mass="19431">MAKRKNIKSKQLFDAALDLEKSGDLASATKLYQKAVYTDPSNSHAWNRQMVLYRKSKTKEDEVKLIRMAIIEYKKAIEAQQQDWLTTNRAKVDSTRELAKVLGLLEPNGLPRRGDSILEKWQTRLYLLEYRLKNARKKKTQAKRPTSKRSKTGGPGPSKSPTKKSALKAK</sequence>
<evidence type="ECO:0000313" key="3">
    <source>
        <dbReference type="EMBL" id="RDC55163.1"/>
    </source>
</evidence>